<sequence length="89" mass="9328">MVGERIAAREAAVAWVGVVLQVGRVLQCCSPGFTAVSFLFLIDLKRLTCFPAVVNAAPLSSLSSRLRAGTTIAQAGDDVKARLTPSPLT</sequence>
<dbReference type="AlphaFoldDB" id="A0A5B7GKE9"/>
<evidence type="ECO:0000313" key="1">
    <source>
        <dbReference type="EMBL" id="MPC60591.1"/>
    </source>
</evidence>
<reference evidence="1 2" key="1">
    <citation type="submission" date="2019-05" db="EMBL/GenBank/DDBJ databases">
        <title>Another draft genome of Portunus trituberculatus and its Hox gene families provides insights of decapod evolution.</title>
        <authorList>
            <person name="Jeong J.-H."/>
            <person name="Song I."/>
            <person name="Kim S."/>
            <person name="Choi T."/>
            <person name="Kim D."/>
            <person name="Ryu S."/>
            <person name="Kim W."/>
        </authorList>
    </citation>
    <scope>NUCLEOTIDE SEQUENCE [LARGE SCALE GENOMIC DNA]</scope>
    <source>
        <tissue evidence="1">Muscle</tissue>
    </source>
</reference>
<keyword evidence="2" id="KW-1185">Reference proteome</keyword>
<evidence type="ECO:0000313" key="2">
    <source>
        <dbReference type="Proteomes" id="UP000324222"/>
    </source>
</evidence>
<dbReference type="EMBL" id="VSRR010017691">
    <property type="protein sequence ID" value="MPC60591.1"/>
    <property type="molecule type" value="Genomic_DNA"/>
</dbReference>
<proteinExistence type="predicted"/>
<name>A0A5B7GKE9_PORTR</name>
<accession>A0A5B7GKE9</accession>
<dbReference type="Proteomes" id="UP000324222">
    <property type="component" value="Unassembled WGS sequence"/>
</dbReference>
<organism evidence="1 2">
    <name type="scientific">Portunus trituberculatus</name>
    <name type="common">Swimming crab</name>
    <name type="synonym">Neptunus trituberculatus</name>
    <dbReference type="NCBI Taxonomy" id="210409"/>
    <lineage>
        <taxon>Eukaryota</taxon>
        <taxon>Metazoa</taxon>
        <taxon>Ecdysozoa</taxon>
        <taxon>Arthropoda</taxon>
        <taxon>Crustacea</taxon>
        <taxon>Multicrustacea</taxon>
        <taxon>Malacostraca</taxon>
        <taxon>Eumalacostraca</taxon>
        <taxon>Eucarida</taxon>
        <taxon>Decapoda</taxon>
        <taxon>Pleocyemata</taxon>
        <taxon>Brachyura</taxon>
        <taxon>Eubrachyura</taxon>
        <taxon>Portunoidea</taxon>
        <taxon>Portunidae</taxon>
        <taxon>Portuninae</taxon>
        <taxon>Portunus</taxon>
    </lineage>
</organism>
<protein>
    <submittedName>
        <fullName evidence="1">Uncharacterized protein</fullName>
    </submittedName>
</protein>
<gene>
    <name evidence="1" type="ORF">E2C01_054643</name>
</gene>
<comment type="caution">
    <text evidence="1">The sequence shown here is derived from an EMBL/GenBank/DDBJ whole genome shotgun (WGS) entry which is preliminary data.</text>
</comment>